<evidence type="ECO:0000313" key="1">
    <source>
        <dbReference type="EMBL" id="APH01673.1"/>
    </source>
</evidence>
<dbReference type="AlphaFoldDB" id="A0A1L3MGW3"/>
<organism evidence="1 2">
    <name type="scientific">Janibacter indicus</name>
    <dbReference type="NCBI Taxonomy" id="857417"/>
    <lineage>
        <taxon>Bacteria</taxon>
        <taxon>Bacillati</taxon>
        <taxon>Actinomycetota</taxon>
        <taxon>Actinomycetes</taxon>
        <taxon>Micrococcales</taxon>
        <taxon>Intrasporangiaceae</taxon>
        <taxon>Janibacter</taxon>
    </lineage>
</organism>
<reference evidence="1 2" key="1">
    <citation type="submission" date="2015-11" db="EMBL/GenBank/DDBJ databases">
        <authorList>
            <person name="Zhang Y."/>
            <person name="Guo Z."/>
        </authorList>
    </citation>
    <scope>NUCLEOTIDE SEQUENCE [LARGE SCALE GENOMIC DNA]</scope>
    <source>
        <strain evidence="1 2">YFY001</strain>
    </source>
</reference>
<dbReference type="EMBL" id="CP013290">
    <property type="protein sequence ID" value="APH01673.1"/>
    <property type="molecule type" value="Genomic_DNA"/>
</dbReference>
<protein>
    <submittedName>
        <fullName evidence="1">Uncharacterized protein</fullName>
    </submittedName>
</protein>
<dbReference type="RefSeq" id="WP_072624832.1">
    <property type="nucleotide sequence ID" value="NZ_CP013290.1"/>
</dbReference>
<keyword evidence="2" id="KW-1185">Reference proteome</keyword>
<accession>A0A1L3MGW3</accession>
<name>A0A1L3MGW3_9MICO</name>
<gene>
    <name evidence="1" type="ORF">ASJ30_09145</name>
</gene>
<proteinExistence type="predicted"/>
<sequence>MSAPSSDDGQDINAVVQAFRDDPENAETFTRVLAGAERERAFNTDGNVFLALPTDPRSGAGAGADHPVPAFLEPREEMAVDELAARRLISWPALLDACRWARTLEELAEELWMDEATAECRMRHLHMSENAKLMEVWADDARAHGH</sequence>
<evidence type="ECO:0000313" key="2">
    <source>
        <dbReference type="Proteomes" id="UP000182938"/>
    </source>
</evidence>
<dbReference type="Proteomes" id="UP000182938">
    <property type="component" value="Chromosome"/>
</dbReference>
<dbReference type="KEGG" id="jte:ASJ30_09145"/>